<feature type="compositionally biased region" description="Polar residues" evidence="1">
    <location>
        <begin position="45"/>
        <end position="68"/>
    </location>
</feature>
<dbReference type="Proteomes" id="UP000324517">
    <property type="component" value="Unassembled WGS sequence"/>
</dbReference>
<keyword evidence="5" id="KW-1185">Reference proteome</keyword>
<gene>
    <name evidence="2" type="ORF">B4U37_08265</name>
    <name evidence="3" type="ORF">FZC74_03180</name>
    <name evidence="4" type="ORF">FZC75_03865</name>
</gene>
<sequence length="68" mass="7500">MKFEVKDFKVDILMNSSSLNKGKNVSWNTKSTQKENQGFGILSGERNSIRQSSNTVKSQSGGNEQTSS</sequence>
<dbReference type="EMBL" id="VTET01000002">
    <property type="protein sequence ID" value="TYS73479.1"/>
    <property type="molecule type" value="Genomic_DNA"/>
</dbReference>
<dbReference type="EMBL" id="VTEU01000001">
    <property type="protein sequence ID" value="TYS61292.1"/>
    <property type="molecule type" value="Genomic_DNA"/>
</dbReference>
<dbReference type="GeneID" id="96738417"/>
<dbReference type="Proteomes" id="UP000195573">
    <property type="component" value="Chromosome"/>
</dbReference>
<reference evidence="2 5" key="1">
    <citation type="submission" date="2017-04" db="EMBL/GenBank/DDBJ databases">
        <title>Complete Genome Sequence of the Bacillus horikoshii 20a strain from Cuatro Cienegas, Coahuila, Mexico.</title>
        <authorList>
            <person name="Zarza E."/>
            <person name="Alcaraz L.D."/>
            <person name="Aguilar-Salinas B."/>
            <person name="Islas A."/>
            <person name="Olmedo-Alvarez G."/>
        </authorList>
    </citation>
    <scope>NUCLEOTIDE SEQUENCE [LARGE SCALE GENOMIC DNA]</scope>
    <source>
        <strain evidence="2 5">20a</strain>
    </source>
</reference>
<evidence type="ECO:0000313" key="4">
    <source>
        <dbReference type="EMBL" id="TYS73479.1"/>
    </source>
</evidence>
<dbReference type="OrthoDB" id="2928821at2"/>
<dbReference type="Proteomes" id="UP000323393">
    <property type="component" value="Unassembled WGS sequence"/>
</dbReference>
<evidence type="ECO:0000256" key="1">
    <source>
        <dbReference type="SAM" id="MobiDB-lite"/>
    </source>
</evidence>
<dbReference type="AlphaFoldDB" id="A0A1Y0CMA0"/>
<evidence type="ECO:0000313" key="7">
    <source>
        <dbReference type="Proteomes" id="UP000324517"/>
    </source>
</evidence>
<evidence type="ECO:0000313" key="5">
    <source>
        <dbReference type="Proteomes" id="UP000195573"/>
    </source>
</evidence>
<proteinExistence type="predicted"/>
<name>A0A1Y0CMA0_9BACI</name>
<evidence type="ECO:0000313" key="2">
    <source>
        <dbReference type="EMBL" id="ART76025.1"/>
    </source>
</evidence>
<dbReference type="EMBL" id="CP020880">
    <property type="protein sequence ID" value="ART76025.1"/>
    <property type="molecule type" value="Genomic_DNA"/>
</dbReference>
<dbReference type="RefSeq" id="WP_088017837.1">
    <property type="nucleotide sequence ID" value="NZ_CP020880.1"/>
</dbReference>
<dbReference type="KEGG" id="bhk:B4U37_08265"/>
<feature type="region of interest" description="Disordered" evidence="1">
    <location>
        <begin position="21"/>
        <end position="68"/>
    </location>
</feature>
<accession>A0A1Y0CMA0</accession>
<evidence type="ECO:0000313" key="3">
    <source>
        <dbReference type="EMBL" id="TYS61292.1"/>
    </source>
</evidence>
<feature type="compositionally biased region" description="Polar residues" evidence="1">
    <location>
        <begin position="21"/>
        <end position="36"/>
    </location>
</feature>
<protein>
    <submittedName>
        <fullName evidence="3">Uncharacterized protein</fullName>
    </submittedName>
</protein>
<organism evidence="3 6">
    <name type="scientific">Sutcliffiella horikoshii</name>
    <dbReference type="NCBI Taxonomy" id="79883"/>
    <lineage>
        <taxon>Bacteria</taxon>
        <taxon>Bacillati</taxon>
        <taxon>Bacillota</taxon>
        <taxon>Bacilli</taxon>
        <taxon>Bacillales</taxon>
        <taxon>Bacillaceae</taxon>
        <taxon>Sutcliffiella</taxon>
    </lineage>
</organism>
<reference evidence="6 7" key="2">
    <citation type="submission" date="2019-08" db="EMBL/GenBank/DDBJ databases">
        <title>Bacillus genomes from the desert of Cuatro Cienegas, Coahuila.</title>
        <authorList>
            <person name="Olmedo-Alvarez G."/>
        </authorList>
    </citation>
    <scope>NUCLEOTIDE SEQUENCE [LARGE SCALE GENOMIC DNA]</scope>
    <source>
        <strain evidence="3 6">CH88_3T</strain>
        <strain evidence="4 7">CH98b_3T</strain>
    </source>
</reference>
<evidence type="ECO:0000313" key="6">
    <source>
        <dbReference type="Proteomes" id="UP000323393"/>
    </source>
</evidence>